<evidence type="ECO:0000313" key="2">
    <source>
        <dbReference type="EMBL" id="SMD26833.1"/>
    </source>
</evidence>
<accession>A0A1W2FY97</accession>
<evidence type="ECO:0000256" key="1">
    <source>
        <dbReference type="SAM" id="MobiDB-lite"/>
    </source>
</evidence>
<keyword evidence="3" id="KW-1185">Reference proteome</keyword>
<proteinExistence type="predicted"/>
<feature type="region of interest" description="Disordered" evidence="1">
    <location>
        <begin position="115"/>
        <end position="141"/>
    </location>
</feature>
<name>A0A1W2FY97_KIBAR</name>
<dbReference type="EMBL" id="FWXV01000017">
    <property type="protein sequence ID" value="SMD26833.1"/>
    <property type="molecule type" value="Genomic_DNA"/>
</dbReference>
<dbReference type="GO" id="GO:0031179">
    <property type="term" value="P:peptide modification"/>
    <property type="evidence" value="ECO:0007669"/>
    <property type="project" value="InterPro"/>
</dbReference>
<protein>
    <submittedName>
        <fullName evidence="2">Lanthionine synthetase C-like protein</fullName>
    </submittedName>
</protein>
<reference evidence="2 3" key="1">
    <citation type="submission" date="2017-04" db="EMBL/GenBank/DDBJ databases">
        <authorList>
            <person name="Afonso C.L."/>
            <person name="Miller P.J."/>
            <person name="Scott M.A."/>
            <person name="Spackman E."/>
            <person name="Goraichik I."/>
            <person name="Dimitrov K.M."/>
            <person name="Suarez D.L."/>
            <person name="Swayne D.E."/>
        </authorList>
    </citation>
    <scope>NUCLEOTIDE SEQUENCE [LARGE SCALE GENOMIC DNA]</scope>
    <source>
        <strain evidence="2 3">DSM 43828</strain>
    </source>
</reference>
<dbReference type="Pfam" id="PF05147">
    <property type="entry name" value="LANC_like"/>
    <property type="match status" value="1"/>
</dbReference>
<dbReference type="SUPFAM" id="SSF158745">
    <property type="entry name" value="LanC-like"/>
    <property type="match status" value="1"/>
</dbReference>
<dbReference type="Proteomes" id="UP000192674">
    <property type="component" value="Unassembled WGS sequence"/>
</dbReference>
<dbReference type="OrthoDB" id="1882482at2"/>
<organism evidence="2 3">
    <name type="scientific">Kibdelosporangium aridum</name>
    <dbReference type="NCBI Taxonomy" id="2030"/>
    <lineage>
        <taxon>Bacteria</taxon>
        <taxon>Bacillati</taxon>
        <taxon>Actinomycetota</taxon>
        <taxon>Actinomycetes</taxon>
        <taxon>Pseudonocardiales</taxon>
        <taxon>Pseudonocardiaceae</taxon>
        <taxon>Kibdelosporangium</taxon>
    </lineage>
</organism>
<gene>
    <name evidence="2" type="ORF">SAMN05661093_10420</name>
</gene>
<evidence type="ECO:0000313" key="3">
    <source>
        <dbReference type="Proteomes" id="UP000192674"/>
    </source>
</evidence>
<dbReference type="Gene3D" id="1.50.10.20">
    <property type="match status" value="1"/>
</dbReference>
<dbReference type="InterPro" id="IPR007822">
    <property type="entry name" value="LANC-like"/>
</dbReference>
<sequence length="141" mass="15182">MPSDPLSVAVEVATRLRDAADDVDANCGIAMLFDELDRIQPGRGWALAAKDKLASAVRVIEQTGNRSPRLYNGIGTLGLAAWRLSRDGKRYQQVLAEVDRWVVDRASADGRALAERPCSGGRPRNGTSTTRRACATESPGC</sequence>
<dbReference type="AlphaFoldDB" id="A0A1W2FY97"/>
<dbReference type="RefSeq" id="WP_084434493.1">
    <property type="nucleotide sequence ID" value="NZ_FWXV01000017.1"/>
</dbReference>